<keyword evidence="1" id="KW-0175">Coiled coil</keyword>
<gene>
    <name evidence="3" type="ORF">F511_42871</name>
</gene>
<name>A0A2Z7BH18_9LAMI</name>
<proteinExistence type="predicted"/>
<dbReference type="EMBL" id="KV007616">
    <property type="protein sequence ID" value="KZV31226.1"/>
    <property type="molecule type" value="Genomic_DNA"/>
</dbReference>
<dbReference type="Proteomes" id="UP000250235">
    <property type="component" value="Unassembled WGS sequence"/>
</dbReference>
<evidence type="ECO:0000313" key="4">
    <source>
        <dbReference type="Proteomes" id="UP000250235"/>
    </source>
</evidence>
<feature type="compositionally biased region" description="Low complexity" evidence="2">
    <location>
        <begin position="1"/>
        <end position="15"/>
    </location>
</feature>
<keyword evidence="4" id="KW-1185">Reference proteome</keyword>
<reference evidence="3 4" key="1">
    <citation type="journal article" date="2015" name="Proc. Natl. Acad. Sci. U.S.A.">
        <title>The resurrection genome of Boea hygrometrica: A blueprint for survival of dehydration.</title>
        <authorList>
            <person name="Xiao L."/>
            <person name="Yang G."/>
            <person name="Zhang L."/>
            <person name="Yang X."/>
            <person name="Zhao S."/>
            <person name="Ji Z."/>
            <person name="Zhou Q."/>
            <person name="Hu M."/>
            <person name="Wang Y."/>
            <person name="Chen M."/>
            <person name="Xu Y."/>
            <person name="Jin H."/>
            <person name="Xiao X."/>
            <person name="Hu G."/>
            <person name="Bao F."/>
            <person name="Hu Y."/>
            <person name="Wan P."/>
            <person name="Li L."/>
            <person name="Deng X."/>
            <person name="Kuang T."/>
            <person name="Xiang C."/>
            <person name="Zhu J.K."/>
            <person name="Oliver M.J."/>
            <person name="He Y."/>
        </authorList>
    </citation>
    <scope>NUCLEOTIDE SEQUENCE [LARGE SCALE GENOMIC DNA]</scope>
    <source>
        <strain evidence="4">cv. XS01</strain>
    </source>
</reference>
<feature type="region of interest" description="Disordered" evidence="2">
    <location>
        <begin position="1"/>
        <end position="35"/>
    </location>
</feature>
<evidence type="ECO:0000256" key="1">
    <source>
        <dbReference type="SAM" id="Coils"/>
    </source>
</evidence>
<evidence type="ECO:0000256" key="2">
    <source>
        <dbReference type="SAM" id="MobiDB-lite"/>
    </source>
</evidence>
<accession>A0A2Z7BH18</accession>
<protein>
    <submittedName>
        <fullName evidence="3">Uncharacterized protein</fullName>
    </submittedName>
</protein>
<organism evidence="3 4">
    <name type="scientific">Dorcoceras hygrometricum</name>
    <dbReference type="NCBI Taxonomy" id="472368"/>
    <lineage>
        <taxon>Eukaryota</taxon>
        <taxon>Viridiplantae</taxon>
        <taxon>Streptophyta</taxon>
        <taxon>Embryophyta</taxon>
        <taxon>Tracheophyta</taxon>
        <taxon>Spermatophyta</taxon>
        <taxon>Magnoliopsida</taxon>
        <taxon>eudicotyledons</taxon>
        <taxon>Gunneridae</taxon>
        <taxon>Pentapetalae</taxon>
        <taxon>asterids</taxon>
        <taxon>lamiids</taxon>
        <taxon>Lamiales</taxon>
        <taxon>Gesneriaceae</taxon>
        <taxon>Didymocarpoideae</taxon>
        <taxon>Trichosporeae</taxon>
        <taxon>Loxocarpinae</taxon>
        <taxon>Dorcoceras</taxon>
    </lineage>
</organism>
<dbReference type="AlphaFoldDB" id="A0A2Z7BH18"/>
<feature type="coiled-coil region" evidence="1">
    <location>
        <begin position="113"/>
        <end position="151"/>
    </location>
</feature>
<sequence length="224" mass="24538">MSSPSDSIVSSTTASLDGTSPRLEAREPWLPEPEELPNIPWYICNMAPDRDLQVLKRADDAEAVGHFAANIASAIAWGGEVVKRLTRAHRSVKASRKNFDKAMGQHAEVIARLEELEALRAREEGAAKAQREALEAELAAEKKARAIERESLVAELDKANAWAVQEAEAEERGQGGVLEFRAKGYPEEEHPASFLDLQQALAEARAGLPVRVDAQLANLWRVGL</sequence>
<evidence type="ECO:0000313" key="3">
    <source>
        <dbReference type="EMBL" id="KZV31226.1"/>
    </source>
</evidence>